<dbReference type="InterPro" id="IPR056384">
    <property type="entry name" value="ARM_At3g06530"/>
</dbReference>
<organism evidence="8 9">
    <name type="scientific">Gossypium australe</name>
    <dbReference type="NCBI Taxonomy" id="47621"/>
    <lineage>
        <taxon>Eukaryota</taxon>
        <taxon>Viridiplantae</taxon>
        <taxon>Streptophyta</taxon>
        <taxon>Embryophyta</taxon>
        <taxon>Tracheophyta</taxon>
        <taxon>Spermatophyta</taxon>
        <taxon>Magnoliopsida</taxon>
        <taxon>eudicotyledons</taxon>
        <taxon>Gunneridae</taxon>
        <taxon>Pentapetalae</taxon>
        <taxon>rosids</taxon>
        <taxon>malvids</taxon>
        <taxon>Malvales</taxon>
        <taxon>Malvaceae</taxon>
        <taxon>Malvoideae</taxon>
        <taxon>Gossypium</taxon>
    </lineage>
</organism>
<dbReference type="GO" id="GO:0030515">
    <property type="term" value="F:snoRNA binding"/>
    <property type="evidence" value="ECO:0007669"/>
    <property type="project" value="TreeGrafter"/>
</dbReference>
<keyword evidence="4" id="KW-0698">rRNA processing</keyword>
<evidence type="ECO:0000313" key="9">
    <source>
        <dbReference type="Proteomes" id="UP000325315"/>
    </source>
</evidence>
<evidence type="ECO:0000256" key="1">
    <source>
        <dbReference type="ARBA" id="ARBA00004604"/>
    </source>
</evidence>
<dbReference type="GO" id="GO:0030686">
    <property type="term" value="C:90S preribosome"/>
    <property type="evidence" value="ECO:0007669"/>
    <property type="project" value="TreeGrafter"/>
</dbReference>
<dbReference type="GO" id="GO:0032040">
    <property type="term" value="C:small-subunit processome"/>
    <property type="evidence" value="ECO:0007669"/>
    <property type="project" value="TreeGrafter"/>
</dbReference>
<keyword evidence="5" id="KW-0539">Nucleus</keyword>
<comment type="similarity">
    <text evidence="2">Belongs to the HEATR1/UTP10 family.</text>
</comment>
<dbReference type="InterPro" id="IPR016024">
    <property type="entry name" value="ARM-type_fold"/>
</dbReference>
<protein>
    <submittedName>
        <fullName evidence="8">BP28CT domain-containing protein/U3snoRNP10 domain-containing protein</fullName>
    </submittedName>
</protein>
<dbReference type="SUPFAM" id="SSF48371">
    <property type="entry name" value="ARM repeat"/>
    <property type="match status" value="2"/>
</dbReference>
<reference evidence="9" key="1">
    <citation type="journal article" date="2019" name="Plant Biotechnol. J.">
        <title>Genome sequencing of the Australian wild diploid species Gossypium australe highlights disease resistance and delayed gland morphogenesis.</title>
        <authorList>
            <person name="Cai Y."/>
            <person name="Cai X."/>
            <person name="Wang Q."/>
            <person name="Wang P."/>
            <person name="Zhang Y."/>
            <person name="Cai C."/>
            <person name="Xu Y."/>
            <person name="Wang K."/>
            <person name="Zhou Z."/>
            <person name="Wang C."/>
            <person name="Geng S."/>
            <person name="Li B."/>
            <person name="Dong Q."/>
            <person name="Hou Y."/>
            <person name="Wang H."/>
            <person name="Ai P."/>
            <person name="Liu Z."/>
            <person name="Yi F."/>
            <person name="Sun M."/>
            <person name="An G."/>
            <person name="Cheng J."/>
            <person name="Zhang Y."/>
            <person name="Shi Q."/>
            <person name="Xie Y."/>
            <person name="Shi X."/>
            <person name="Chang Y."/>
            <person name="Huang F."/>
            <person name="Chen Y."/>
            <person name="Hong S."/>
            <person name="Mi L."/>
            <person name="Sun Q."/>
            <person name="Zhang L."/>
            <person name="Zhou B."/>
            <person name="Peng R."/>
            <person name="Zhang X."/>
            <person name="Liu F."/>
        </authorList>
    </citation>
    <scope>NUCLEOTIDE SEQUENCE [LARGE SCALE GENOMIC DNA]</scope>
    <source>
        <strain evidence="9">cv. PA1801</strain>
    </source>
</reference>
<sequence length="2242" mass="251176">MASSIASQLQAIKTFIQVENEPQKRPLTRPSILFNPKEAADIDIDTILDIALSGLEILAGVDERFINCKNDLFNLKSKELDRELMGVDENNQINASISSYLRLLSGHLQLPASLKTLEYLIRRYKIHVYNVEDLVLCVLPYHDTHAFVRIVQLINTGNSKWKFLDGVKASGAPPPRSVIVQQCIRDMGVLEALCNYASPTKKFQASRPVVSFCTAVIVEVLGCVLTIDSDIVKRIHPFVASGLQFGAKGGSDHKAGALMIVGLLANKVALAPKLVNSLIRTVAEVAREDVKESTDLQWFRLALMALINLVQSQSVDVFPKKALESLRDIKDIGAVLLELSKEFNIDRFLAILLEALVDQSSYDDSYHLALISVIDSVPLRNLVDPIVSKILLTCMKLSERDGKLVSSESVTRAKNVLATINKNYPSQFHGAVHKFLEDAKVQSKKEDTVCEFLSKILDGNLDLSIAFSESKIWFASHHPKPEVRRATFSGLKRSAILKMKSLDAQRLVAIKDAVLRQLHDDDLTVVQAALSVDGLTEVVSPSDLLEALRDVLKKCLSFLTLGSSVNSTLSCDVAVSFLKTAMLSLHDQIDYLKEVASMIFSLLLILPETHRLSLKVLDLAKRIKWPFFQTLAAASGEEVIEFRNWNNLPLMACKGLILYEIAMYFGLGGSIAVKILEKFLSGSSVDVEAVGRFEKKMQKRGTVSTVNMEIVRSLSEEFLMLPTQYMPWLTRSCDNFKSSKTLLFLVLMQSFSMLINNGKFLVLFDACFPVLKSQWEAFGSTLGNSLHEFNEEMLEWDCKKFLDQLFVADVDTVNKNILICLFWRLLDSAVNAEFFLDDNENGITRVQDFFIFVAGSSLKDAFKKHLQELVEKHLHDFLTKCKVSPVRFLSRFYTAEEVPAAVQVESLHCISFLCSQLNDRLPFELLAEFPSLLLPLTSDNQATRIAAMDCIEKLYKLWCQVDFSSKKNGNTAIWSHFLDELLGLMVQQRRLILSDKNFLPSFLTCLLGSSCESILVSPNIEQRFNKSTKEKILAFILSSALNLSESGKLKVLSLLKGLGNAILHVKEIEALLSLLLRKRSQCYFDLENSSLKLSETEIMILCLLLEMCIMPSSLGGQFSEHVFKALQLDSKSPEDPAIKEPCITVLQKLNSQFYSGLTNEAQGQMFRQLVLLFRNSNSDIHSATRDALLRLTVCSSLPPLQLHFPLSFDESYKYFLNICPMLDAMYIASSTVGEMLDLVFKEDPVAIVYADGKKKKKSAANPKPGYDLVFKGEQTLYFLSSLLDVLLLKKDISNRQFLVGPLFKLIRKAFSDEWVHGVLAQDGSGIQTSDVPQSKSTVIVYVQKTLLLILDDIFATFMDESSSLKDGIMDKIDIELLVDCARLTKDGVTRNHVFTLLSTIAKLVPNRISEHILDILMVIGESAVSQIDSHSQHVFEDLLSAVVPCWLSKTNNTENLLQIFVNILPEIADHRRLSIVAFLLRILGEIDSLASLFVLLFRSLVSRKGLSCLTDAYSSDSFLYSAHQDWEYAFAIQICGQYSCRVWLPSLLKVLQVMRPNDLTQEVFVQFFFAMHFVLYKLQDPEFALKLESRENSDSIQRKLGELVEQVVFLSQVVDARRKQIGIPVGSWKEFKACVHAILKTITMSMMPSTCFEYITKLLGNADNTVRKKALEILCETRKDHVSVKSKRKEKRDLHPNSNSYELHLDDTALEYFQKMCAEIVQIVDDSIDESNVSLKLAALSTLDFLAQRFSSNHSVFGMCLASVTKGISSDNMAVSSGCLKTTGTLVNVLGPKALAELPCMMENVIRKSRGISVSSNLESRSDESTSILLSILITLEAVVEKLGGFLNPYLGDIIELMVLHPAYVSASDLKLKTRADLVRKLLIDKIPVRLTFQPLLKIYSGAVKSGDSSLVIAFQMLADLVSKMDRTSVSGSYGKIFDQCMVALDLRRQHPVTVQTIDAVEKSVINAIVSLTMKLTENMFKPLFAKSIEWAETEFQDVAGSGTMNINRAISFYSLVNKLVENHRSLFVPYFKYLVKSCVQLLSDSADKASDLVRKKKKAKVQEAGNIVNGGVSLKSWHLRALILSSLHKCFLHDTGRQKFLDSSNFQVLLKPIVSQLVIEPPTSVEEQTDVPSLKEVDDLLVVCIGQMAVTAGTDLLWKPLNHEVVLMQTRSEKMRARVLGLRIVREFLEKLKEEYLVLLPETIPFLGELLEDVELPVKSLAQDILKEMETMSGENLREYL</sequence>
<dbReference type="InterPro" id="IPR056473">
    <property type="entry name" value="HEAT_Utp10/HEAT1"/>
</dbReference>
<gene>
    <name evidence="8" type="ORF">EPI10_012814</name>
</gene>
<dbReference type="GO" id="GO:0034455">
    <property type="term" value="C:t-UTP complex"/>
    <property type="evidence" value="ECO:0007669"/>
    <property type="project" value="TreeGrafter"/>
</dbReference>
<dbReference type="EMBL" id="SMMG02000010">
    <property type="protein sequence ID" value="KAA3458169.1"/>
    <property type="molecule type" value="Genomic_DNA"/>
</dbReference>
<evidence type="ECO:0000313" key="8">
    <source>
        <dbReference type="EMBL" id="KAA3458169.1"/>
    </source>
</evidence>
<dbReference type="GO" id="GO:0000462">
    <property type="term" value="P:maturation of SSU-rRNA from tricistronic rRNA transcript (SSU-rRNA, 5.8S rRNA, LSU-rRNA)"/>
    <property type="evidence" value="ECO:0007669"/>
    <property type="project" value="TreeGrafter"/>
</dbReference>
<dbReference type="InterPro" id="IPR012954">
    <property type="entry name" value="BP28_C_dom"/>
</dbReference>
<keyword evidence="3" id="KW-0690">Ribosome biogenesis</keyword>
<keyword evidence="9" id="KW-1185">Reference proteome</keyword>
<accession>A0A5B6UK14</accession>
<keyword evidence="6" id="KW-0687">Ribonucleoprotein</keyword>
<dbReference type="Pfam" id="PF23243">
    <property type="entry name" value="HEAT_HEATR1"/>
    <property type="match status" value="1"/>
</dbReference>
<dbReference type="Gene3D" id="1.25.10.10">
    <property type="entry name" value="Leucine-rich Repeat Variant"/>
    <property type="match status" value="2"/>
</dbReference>
<dbReference type="Pfam" id="PF24477">
    <property type="entry name" value="ARM_At3g06530"/>
    <property type="match status" value="1"/>
</dbReference>
<evidence type="ECO:0000256" key="4">
    <source>
        <dbReference type="ARBA" id="ARBA00022552"/>
    </source>
</evidence>
<dbReference type="InterPro" id="IPR040191">
    <property type="entry name" value="UTP10"/>
</dbReference>
<dbReference type="PANTHER" id="PTHR13457:SF1">
    <property type="entry name" value="HEAT REPEAT-CONTAINING PROTEIN 1"/>
    <property type="match status" value="1"/>
</dbReference>
<evidence type="ECO:0000259" key="7">
    <source>
        <dbReference type="SMART" id="SM01036"/>
    </source>
</evidence>
<dbReference type="GO" id="GO:0045943">
    <property type="term" value="P:positive regulation of transcription by RNA polymerase I"/>
    <property type="evidence" value="ECO:0007669"/>
    <property type="project" value="TreeGrafter"/>
</dbReference>
<dbReference type="InterPro" id="IPR011989">
    <property type="entry name" value="ARM-like"/>
</dbReference>
<evidence type="ECO:0000256" key="6">
    <source>
        <dbReference type="ARBA" id="ARBA00023274"/>
    </source>
</evidence>
<dbReference type="PANTHER" id="PTHR13457">
    <property type="entry name" value="BAP28"/>
    <property type="match status" value="1"/>
</dbReference>
<dbReference type="SMART" id="SM01036">
    <property type="entry name" value="BP28CT"/>
    <property type="match status" value="1"/>
</dbReference>
<comment type="caution">
    <text evidence="8">The sequence shown here is derived from an EMBL/GenBank/DDBJ whole genome shotgun (WGS) entry which is preliminary data.</text>
</comment>
<feature type="domain" description="BP28 C-terminal" evidence="7">
    <location>
        <begin position="1927"/>
        <end position="2099"/>
    </location>
</feature>
<dbReference type="Proteomes" id="UP000325315">
    <property type="component" value="Unassembled WGS sequence"/>
</dbReference>
<evidence type="ECO:0000256" key="5">
    <source>
        <dbReference type="ARBA" id="ARBA00023242"/>
    </source>
</evidence>
<proteinExistence type="inferred from homology"/>
<comment type="subcellular location">
    <subcellularLocation>
        <location evidence="1">Nucleus</location>
        <location evidence="1">Nucleolus</location>
    </subcellularLocation>
</comment>
<name>A0A5B6UK14_9ROSI</name>
<dbReference type="InterPro" id="IPR022125">
    <property type="entry name" value="U3snoRNP10_N"/>
</dbReference>
<evidence type="ECO:0000256" key="3">
    <source>
        <dbReference type="ARBA" id="ARBA00022517"/>
    </source>
</evidence>
<dbReference type="Pfam" id="PF12397">
    <property type="entry name" value="U3snoRNP10"/>
    <property type="match status" value="1"/>
</dbReference>
<evidence type="ECO:0000256" key="2">
    <source>
        <dbReference type="ARBA" id="ARBA00010559"/>
    </source>
</evidence>
<dbReference type="Pfam" id="PF08146">
    <property type="entry name" value="BP28CT"/>
    <property type="match status" value="1"/>
</dbReference>
<dbReference type="OrthoDB" id="31183at2759"/>